<feature type="transmembrane region" description="Helical" evidence="9">
    <location>
        <begin position="125"/>
        <end position="143"/>
    </location>
</feature>
<keyword evidence="5 9" id="KW-0812">Transmembrane</keyword>
<feature type="transmembrane region" description="Helical" evidence="9">
    <location>
        <begin position="12"/>
        <end position="38"/>
    </location>
</feature>
<dbReference type="EMBL" id="FNVD01000004">
    <property type="protein sequence ID" value="SEF74438.1"/>
    <property type="molecule type" value="Genomic_DNA"/>
</dbReference>
<evidence type="ECO:0000256" key="4">
    <source>
        <dbReference type="ARBA" id="ARBA00022519"/>
    </source>
</evidence>
<comment type="similarity">
    <text evidence="8 9">Belongs to the TRAP transporter small permease family.</text>
</comment>
<feature type="transmembrane region" description="Helical" evidence="9">
    <location>
        <begin position="213"/>
        <end position="231"/>
    </location>
</feature>
<comment type="subcellular location">
    <subcellularLocation>
        <location evidence="1 9">Cell inner membrane</location>
        <topology evidence="1 9">Multi-pass membrane protein</topology>
    </subcellularLocation>
</comment>
<dbReference type="OrthoDB" id="4250245at2"/>
<accession>A0A1H5UIZ3</accession>
<dbReference type="GO" id="GO:0005886">
    <property type="term" value="C:plasma membrane"/>
    <property type="evidence" value="ECO:0007669"/>
    <property type="project" value="UniProtKB-SubCell"/>
</dbReference>
<keyword evidence="7 9" id="KW-0472">Membrane</keyword>
<organism evidence="11 12">
    <name type="scientific">Jhaorihella thermophila</name>
    <dbReference type="NCBI Taxonomy" id="488547"/>
    <lineage>
        <taxon>Bacteria</taxon>
        <taxon>Pseudomonadati</taxon>
        <taxon>Pseudomonadota</taxon>
        <taxon>Alphaproteobacteria</taxon>
        <taxon>Rhodobacterales</taxon>
        <taxon>Paracoccaceae</taxon>
        <taxon>Jhaorihella</taxon>
    </lineage>
</organism>
<evidence type="ECO:0000256" key="5">
    <source>
        <dbReference type="ARBA" id="ARBA00022692"/>
    </source>
</evidence>
<evidence type="ECO:0000313" key="12">
    <source>
        <dbReference type="Proteomes" id="UP000236742"/>
    </source>
</evidence>
<evidence type="ECO:0000259" key="10">
    <source>
        <dbReference type="Pfam" id="PF04290"/>
    </source>
</evidence>
<evidence type="ECO:0000256" key="6">
    <source>
        <dbReference type="ARBA" id="ARBA00022989"/>
    </source>
</evidence>
<dbReference type="GO" id="GO:0022857">
    <property type="term" value="F:transmembrane transporter activity"/>
    <property type="evidence" value="ECO:0007669"/>
    <property type="project" value="UniProtKB-UniRule"/>
</dbReference>
<evidence type="ECO:0000256" key="9">
    <source>
        <dbReference type="RuleBase" id="RU369079"/>
    </source>
</evidence>
<feature type="transmembrane region" description="Helical" evidence="9">
    <location>
        <begin position="164"/>
        <end position="185"/>
    </location>
</feature>
<dbReference type="Proteomes" id="UP000236742">
    <property type="component" value="Unassembled WGS sequence"/>
</dbReference>
<reference evidence="11 12" key="1">
    <citation type="submission" date="2016-10" db="EMBL/GenBank/DDBJ databases">
        <authorList>
            <person name="de Groot N.N."/>
        </authorList>
    </citation>
    <scope>NUCLEOTIDE SEQUENCE [LARGE SCALE GENOMIC DNA]</scope>
    <source>
        <strain evidence="11 12">DSM 23413</strain>
    </source>
</reference>
<evidence type="ECO:0000256" key="1">
    <source>
        <dbReference type="ARBA" id="ARBA00004429"/>
    </source>
</evidence>
<comment type="caution">
    <text evidence="9">Lacks conserved residue(s) required for the propagation of feature annotation.</text>
</comment>
<feature type="transmembrane region" description="Helical" evidence="9">
    <location>
        <begin position="82"/>
        <end position="105"/>
    </location>
</feature>
<feature type="transmembrane region" description="Helical" evidence="9">
    <location>
        <begin position="50"/>
        <end position="70"/>
    </location>
</feature>
<evidence type="ECO:0000256" key="2">
    <source>
        <dbReference type="ARBA" id="ARBA00022448"/>
    </source>
</evidence>
<name>A0A1H5UIZ3_9RHOB</name>
<evidence type="ECO:0000256" key="7">
    <source>
        <dbReference type="ARBA" id="ARBA00023136"/>
    </source>
</evidence>
<dbReference type="InterPro" id="IPR055348">
    <property type="entry name" value="DctQ"/>
</dbReference>
<gene>
    <name evidence="11" type="ORF">SAMN05421751_10466</name>
</gene>
<dbReference type="Pfam" id="PF04290">
    <property type="entry name" value="DctQ"/>
    <property type="match status" value="1"/>
</dbReference>
<feature type="domain" description="Tripartite ATP-independent periplasmic transporters DctQ component" evidence="10">
    <location>
        <begin position="101"/>
        <end position="233"/>
    </location>
</feature>
<keyword evidence="2 9" id="KW-0813">Transport</keyword>
<comment type="function">
    <text evidence="9">Part of the tripartite ATP-independent periplasmic (TRAP) transport system.</text>
</comment>
<dbReference type="AlphaFoldDB" id="A0A1H5UIZ3"/>
<proteinExistence type="inferred from homology"/>
<dbReference type="PANTHER" id="PTHR35011">
    <property type="entry name" value="2,3-DIKETO-L-GULONATE TRAP TRANSPORTER SMALL PERMEASE PROTEIN YIAM"/>
    <property type="match status" value="1"/>
</dbReference>
<dbReference type="InterPro" id="IPR007387">
    <property type="entry name" value="TRAP_DctQ"/>
</dbReference>
<evidence type="ECO:0000256" key="3">
    <source>
        <dbReference type="ARBA" id="ARBA00022475"/>
    </source>
</evidence>
<keyword evidence="12" id="KW-1185">Reference proteome</keyword>
<keyword evidence="4 9" id="KW-0997">Cell inner membrane</keyword>
<evidence type="ECO:0000313" key="11">
    <source>
        <dbReference type="EMBL" id="SEF74438.1"/>
    </source>
</evidence>
<comment type="subunit">
    <text evidence="9">The complex comprises the extracytoplasmic solute receptor protein and the two transmembrane proteins.</text>
</comment>
<dbReference type="PANTHER" id="PTHR35011:SF4">
    <property type="entry name" value="SLL1102 PROTEIN"/>
    <property type="match status" value="1"/>
</dbReference>
<sequence>MRAILPLKEILWPAVFIAGAAWVIWNFPKFIISFGWASDALKVLHGPAGAADWLALALIVAGFVMGIRTVRATAMEEPIQSWFDRISLFLARVTMLLIVMLVSVMMYEVVLRYVFERPTLWANELSLWTAGFIFLFAGLYAMQQRSHIRIYLLYDAMPRWMQKASDVISTALIWVFTVTMIWGGYGEARDKLLRWETFGTAFDPPIPATLKPMVLIAILLVSVQALANLIVDWNKAPIHHAPVDESEIEELVHEMEDRAQDADQRG</sequence>
<keyword evidence="3" id="KW-1003">Cell membrane</keyword>
<evidence type="ECO:0000256" key="8">
    <source>
        <dbReference type="ARBA" id="ARBA00038436"/>
    </source>
</evidence>
<dbReference type="RefSeq" id="WP_104007301.1">
    <property type="nucleotide sequence ID" value="NZ_FNVD01000004.1"/>
</dbReference>
<protein>
    <recommendedName>
        <fullName evidence="9">TRAP transporter small permease protein</fullName>
    </recommendedName>
</protein>
<keyword evidence="6 9" id="KW-1133">Transmembrane helix</keyword>